<sequence length="58" mass="6496">AATISLQLSESCWSCLPVLQRFCRLLLPPFLVGRVHGLCGVTRDCFQRSSRRFLNTAA</sequence>
<evidence type="ECO:0000313" key="1">
    <source>
        <dbReference type="EMBL" id="KAK7488506.1"/>
    </source>
</evidence>
<comment type="caution">
    <text evidence="1">The sequence shown here is derived from an EMBL/GenBank/DDBJ whole genome shotgun (WGS) entry which is preliminary data.</text>
</comment>
<name>A0ABD0KN19_9CAEN</name>
<evidence type="ECO:0000313" key="2">
    <source>
        <dbReference type="Proteomes" id="UP001519460"/>
    </source>
</evidence>
<proteinExistence type="predicted"/>
<protein>
    <submittedName>
        <fullName evidence="1">Uncharacterized protein</fullName>
    </submittedName>
</protein>
<feature type="non-terminal residue" evidence="1">
    <location>
        <position position="1"/>
    </location>
</feature>
<reference evidence="1 2" key="1">
    <citation type="journal article" date="2023" name="Sci. Data">
        <title>Genome assembly of the Korean intertidal mud-creeper Batillaria attramentaria.</title>
        <authorList>
            <person name="Patra A.K."/>
            <person name="Ho P.T."/>
            <person name="Jun S."/>
            <person name="Lee S.J."/>
            <person name="Kim Y."/>
            <person name="Won Y.J."/>
        </authorList>
    </citation>
    <scope>NUCLEOTIDE SEQUENCE [LARGE SCALE GENOMIC DNA]</scope>
    <source>
        <strain evidence="1">Wonlab-2016</strain>
    </source>
</reference>
<feature type="non-terminal residue" evidence="1">
    <location>
        <position position="58"/>
    </location>
</feature>
<gene>
    <name evidence="1" type="ORF">BaRGS_00020291</name>
</gene>
<accession>A0ABD0KN19</accession>
<dbReference type="EMBL" id="JACVVK020000150">
    <property type="protein sequence ID" value="KAK7488506.1"/>
    <property type="molecule type" value="Genomic_DNA"/>
</dbReference>
<organism evidence="1 2">
    <name type="scientific">Batillaria attramentaria</name>
    <dbReference type="NCBI Taxonomy" id="370345"/>
    <lineage>
        <taxon>Eukaryota</taxon>
        <taxon>Metazoa</taxon>
        <taxon>Spiralia</taxon>
        <taxon>Lophotrochozoa</taxon>
        <taxon>Mollusca</taxon>
        <taxon>Gastropoda</taxon>
        <taxon>Caenogastropoda</taxon>
        <taxon>Sorbeoconcha</taxon>
        <taxon>Cerithioidea</taxon>
        <taxon>Batillariidae</taxon>
        <taxon>Batillaria</taxon>
    </lineage>
</organism>
<keyword evidence="2" id="KW-1185">Reference proteome</keyword>
<dbReference type="AlphaFoldDB" id="A0ABD0KN19"/>
<dbReference type="Proteomes" id="UP001519460">
    <property type="component" value="Unassembled WGS sequence"/>
</dbReference>